<evidence type="ECO:0000313" key="19">
    <source>
        <dbReference type="EMBL" id="TYO98337.1"/>
    </source>
</evidence>
<evidence type="ECO:0000256" key="8">
    <source>
        <dbReference type="ARBA" id="ARBA00023047"/>
    </source>
</evidence>
<keyword evidence="4" id="KW-1134">Transmembrane beta strand</keyword>
<comment type="similarity">
    <text evidence="2">Belongs to the BexD/CtrA/VexA family.</text>
</comment>
<keyword evidence="7 15" id="KW-0732">Signal</keyword>
<keyword evidence="20" id="KW-1185">Reference proteome</keyword>
<evidence type="ECO:0000313" key="20">
    <source>
        <dbReference type="Proteomes" id="UP000324159"/>
    </source>
</evidence>
<keyword evidence="9" id="KW-0406">Ion transport</keyword>
<comment type="subcellular location">
    <subcellularLocation>
        <location evidence="1">Cell outer membrane</location>
        <topology evidence="1">Multi-pass membrane protein</topology>
    </subcellularLocation>
</comment>
<evidence type="ECO:0000256" key="3">
    <source>
        <dbReference type="ARBA" id="ARBA00022448"/>
    </source>
</evidence>
<evidence type="ECO:0000256" key="14">
    <source>
        <dbReference type="ARBA" id="ARBA00023288"/>
    </source>
</evidence>
<keyword evidence="5" id="KW-0762">Sugar transport</keyword>
<dbReference type="Gene3D" id="3.10.20.600">
    <property type="match status" value="1"/>
</dbReference>
<feature type="signal peptide" evidence="15">
    <location>
        <begin position="1"/>
        <end position="23"/>
    </location>
</feature>
<dbReference type="EMBL" id="VNIB01000007">
    <property type="protein sequence ID" value="TYO98337.1"/>
    <property type="molecule type" value="Genomic_DNA"/>
</dbReference>
<dbReference type="PANTHER" id="PTHR33619">
    <property type="entry name" value="POLYSACCHARIDE EXPORT PROTEIN GFCE-RELATED"/>
    <property type="match status" value="1"/>
</dbReference>
<keyword evidence="6" id="KW-0812">Transmembrane</keyword>
<proteinExistence type="inferred from homology"/>
<evidence type="ECO:0000256" key="11">
    <source>
        <dbReference type="ARBA" id="ARBA00023136"/>
    </source>
</evidence>
<dbReference type="GO" id="GO:0046930">
    <property type="term" value="C:pore complex"/>
    <property type="evidence" value="ECO:0007669"/>
    <property type="project" value="UniProtKB-KW"/>
</dbReference>
<keyword evidence="14" id="KW-0449">Lipoprotein</keyword>
<dbReference type="InterPro" id="IPR049712">
    <property type="entry name" value="Poly_export"/>
</dbReference>
<feature type="domain" description="Polysaccharide export protein N-terminal" evidence="16">
    <location>
        <begin position="23"/>
        <end position="99"/>
    </location>
</feature>
<dbReference type="GO" id="GO:0009279">
    <property type="term" value="C:cell outer membrane"/>
    <property type="evidence" value="ECO:0007669"/>
    <property type="project" value="UniProtKB-SubCell"/>
</dbReference>
<dbReference type="Gene3D" id="3.10.560.10">
    <property type="entry name" value="Outer membrane lipoprotein wza domain like"/>
    <property type="match status" value="1"/>
</dbReference>
<dbReference type="InterPro" id="IPR019554">
    <property type="entry name" value="Soluble_ligand-bd"/>
</dbReference>
<evidence type="ECO:0000256" key="4">
    <source>
        <dbReference type="ARBA" id="ARBA00022452"/>
    </source>
</evidence>
<comment type="caution">
    <text evidence="19">The sequence shown here is derived from an EMBL/GenBank/DDBJ whole genome shotgun (WGS) entry which is preliminary data.</text>
</comment>
<name>A0A5D3WJX0_9BACT</name>
<sequence length="265" mass="28455">MMKKVVVLALAAVLCLDLAVVAAAEKDYRVGDGDVLEVTVYDHPDLATTVRVGGDGSIIFPLIGQLDIGGLTVNQVAAKLAAALGDGYIINPQVSVFVKEFRSSKVVIVGQVERPGLYELTGSTTLLELISKAGGLARDAGDTATVHRRLEGGNEKVIQVDLERLFETGDSRLDIPLQNGDNVFILKAGMIYVTGEVRSPDSYRVEPGMTVLKAITEAGGFTNLAARGRVKLIRKTDGKEKIFDRVPMNMVVKPEDVVVVPESFF</sequence>
<evidence type="ECO:0000256" key="1">
    <source>
        <dbReference type="ARBA" id="ARBA00004571"/>
    </source>
</evidence>
<keyword evidence="12" id="KW-0564">Palmitate</keyword>
<accession>A0A5D3WJX0</accession>
<dbReference type="Pfam" id="PF02563">
    <property type="entry name" value="Poly_export"/>
    <property type="match status" value="1"/>
</dbReference>
<evidence type="ECO:0000259" key="16">
    <source>
        <dbReference type="Pfam" id="PF02563"/>
    </source>
</evidence>
<dbReference type="InterPro" id="IPR054765">
    <property type="entry name" value="SLBB_dom"/>
</dbReference>
<evidence type="ECO:0000256" key="5">
    <source>
        <dbReference type="ARBA" id="ARBA00022597"/>
    </source>
</evidence>
<evidence type="ECO:0000256" key="9">
    <source>
        <dbReference type="ARBA" id="ARBA00023065"/>
    </source>
</evidence>
<feature type="chain" id="PRO_5023100257" evidence="15">
    <location>
        <begin position="24"/>
        <end position="265"/>
    </location>
</feature>
<evidence type="ECO:0000256" key="12">
    <source>
        <dbReference type="ARBA" id="ARBA00023139"/>
    </source>
</evidence>
<evidence type="ECO:0000259" key="18">
    <source>
        <dbReference type="Pfam" id="PF22461"/>
    </source>
</evidence>
<dbReference type="GO" id="GO:0015288">
    <property type="term" value="F:porin activity"/>
    <property type="evidence" value="ECO:0007669"/>
    <property type="project" value="UniProtKB-KW"/>
</dbReference>
<protein>
    <submittedName>
        <fullName evidence="19">Polysaccharide export outer membrane protein</fullName>
    </submittedName>
</protein>
<evidence type="ECO:0000256" key="10">
    <source>
        <dbReference type="ARBA" id="ARBA00023114"/>
    </source>
</evidence>
<keyword evidence="8" id="KW-0625">Polysaccharide transport</keyword>
<evidence type="ECO:0000256" key="13">
    <source>
        <dbReference type="ARBA" id="ARBA00023237"/>
    </source>
</evidence>
<dbReference type="Gene3D" id="3.30.1950.10">
    <property type="entry name" value="wza like domain"/>
    <property type="match status" value="1"/>
</dbReference>
<reference evidence="19 20" key="1">
    <citation type="submission" date="2019-07" db="EMBL/GenBank/DDBJ databases">
        <title>Genomic Encyclopedia of Type Strains, Phase IV (KMG-IV): sequencing the most valuable type-strain genomes for metagenomic binning, comparative biology and taxonomic classification.</title>
        <authorList>
            <person name="Goeker M."/>
        </authorList>
    </citation>
    <scope>NUCLEOTIDE SEQUENCE [LARGE SCALE GENOMIC DNA]</scope>
    <source>
        <strain evidence="19 20">SS015</strain>
    </source>
</reference>
<dbReference type="Pfam" id="PF22461">
    <property type="entry name" value="SLBB_2"/>
    <property type="match status" value="1"/>
</dbReference>
<evidence type="ECO:0000256" key="7">
    <source>
        <dbReference type="ARBA" id="ARBA00022729"/>
    </source>
</evidence>
<feature type="domain" description="Soluble ligand binding" evidence="17">
    <location>
        <begin position="190"/>
        <end position="239"/>
    </location>
</feature>
<feature type="domain" description="SLBB" evidence="18">
    <location>
        <begin position="105"/>
        <end position="185"/>
    </location>
</feature>
<dbReference type="RefSeq" id="WP_148896102.1">
    <property type="nucleotide sequence ID" value="NZ_VNIB01000007.1"/>
</dbReference>
<evidence type="ECO:0000256" key="15">
    <source>
        <dbReference type="SAM" id="SignalP"/>
    </source>
</evidence>
<keyword evidence="13" id="KW-0998">Cell outer membrane</keyword>
<evidence type="ECO:0000256" key="2">
    <source>
        <dbReference type="ARBA" id="ARBA00009450"/>
    </source>
</evidence>
<dbReference type="Pfam" id="PF10531">
    <property type="entry name" value="SLBB"/>
    <property type="match status" value="1"/>
</dbReference>
<dbReference type="Proteomes" id="UP000324159">
    <property type="component" value="Unassembled WGS sequence"/>
</dbReference>
<keyword evidence="3" id="KW-0813">Transport</keyword>
<dbReference type="AlphaFoldDB" id="A0A5D3WJX0"/>
<keyword evidence="11" id="KW-0472">Membrane</keyword>
<evidence type="ECO:0000256" key="6">
    <source>
        <dbReference type="ARBA" id="ARBA00022692"/>
    </source>
</evidence>
<dbReference type="GO" id="GO:0006811">
    <property type="term" value="P:monoatomic ion transport"/>
    <property type="evidence" value="ECO:0007669"/>
    <property type="project" value="UniProtKB-KW"/>
</dbReference>
<evidence type="ECO:0000259" key="17">
    <source>
        <dbReference type="Pfam" id="PF10531"/>
    </source>
</evidence>
<dbReference type="GO" id="GO:0015159">
    <property type="term" value="F:polysaccharide transmembrane transporter activity"/>
    <property type="evidence" value="ECO:0007669"/>
    <property type="project" value="InterPro"/>
</dbReference>
<dbReference type="OrthoDB" id="9815244at2"/>
<organism evidence="19 20">
    <name type="scientific">Geothermobacter ehrlichii</name>
    <dbReference type="NCBI Taxonomy" id="213224"/>
    <lineage>
        <taxon>Bacteria</taxon>
        <taxon>Pseudomonadati</taxon>
        <taxon>Thermodesulfobacteriota</taxon>
        <taxon>Desulfuromonadia</taxon>
        <taxon>Desulfuromonadales</taxon>
        <taxon>Geothermobacteraceae</taxon>
        <taxon>Geothermobacter</taxon>
    </lineage>
</organism>
<gene>
    <name evidence="19" type="ORF">EDC39_107138</name>
</gene>
<dbReference type="PANTHER" id="PTHR33619:SF3">
    <property type="entry name" value="POLYSACCHARIDE EXPORT PROTEIN GFCE-RELATED"/>
    <property type="match status" value="1"/>
</dbReference>
<dbReference type="InterPro" id="IPR003715">
    <property type="entry name" value="Poly_export_N"/>
</dbReference>
<keyword evidence="10" id="KW-0626">Porin</keyword>